<accession>A0A9J7BIW7</accession>
<dbReference type="Proteomes" id="UP001059380">
    <property type="component" value="Chromosome"/>
</dbReference>
<feature type="compositionally biased region" description="Pro residues" evidence="1">
    <location>
        <begin position="141"/>
        <end position="157"/>
    </location>
</feature>
<dbReference type="KEGG" id="orp:MOP44_14205"/>
<feature type="region of interest" description="Disordered" evidence="1">
    <location>
        <begin position="285"/>
        <end position="306"/>
    </location>
</feature>
<feature type="domain" description="eCIS core" evidence="2">
    <location>
        <begin position="372"/>
        <end position="443"/>
    </location>
</feature>
<feature type="region of interest" description="Disordered" evidence="1">
    <location>
        <begin position="341"/>
        <end position="368"/>
    </location>
</feature>
<dbReference type="InterPro" id="IPR025295">
    <property type="entry name" value="eCIS_core_dom"/>
</dbReference>
<dbReference type="EMBL" id="CP093313">
    <property type="protein sequence ID" value="UWZ81738.1"/>
    <property type="molecule type" value="Genomic_DNA"/>
</dbReference>
<keyword evidence="4" id="KW-1185">Reference proteome</keyword>
<organism evidence="3 4">
    <name type="scientific">Occallatibacter riparius</name>
    <dbReference type="NCBI Taxonomy" id="1002689"/>
    <lineage>
        <taxon>Bacteria</taxon>
        <taxon>Pseudomonadati</taxon>
        <taxon>Acidobacteriota</taxon>
        <taxon>Terriglobia</taxon>
        <taxon>Terriglobales</taxon>
        <taxon>Acidobacteriaceae</taxon>
        <taxon>Occallatibacter</taxon>
    </lineage>
</organism>
<feature type="compositionally biased region" description="Basic and acidic residues" evidence="1">
    <location>
        <begin position="51"/>
        <end position="61"/>
    </location>
</feature>
<sequence>MLKAANRLRTPAPNIAQRLHRSPDRQSHSAEPAYSGNRALLRQLSRSGPVVRRDPPADAKKTPPAPATPAAGPAPSPTPDAGKTDEVKLTIPWDEILKGNTTLLQVLMPGLQPPAPGSGAATPAPAGPSPAPAGPTAGTSTPPPSAPTPAPAAPAPDAPSRLSLKDFGNLSLGLRLGFPDMKTSNPYDASPSALQQSIQAGELINYSMTGKLPSAYQLDKGKLVGACWGIFSKYIAPDFAAKIAKGMSGKTAGGGISYELDGVLLPDFSGGGLSFTLKFGAKAPYRPSTTPDSVQPKLKVGSTTDPLEAEADRAADQVMRMPAPASEGILQRKCAACEEEDKVRTKSNGQGEAEGNAPPIVSHALSSPGQALDTNTRAFFEKRFDADFSQVRIHKDSLAAQSADAVNARAYATGNHIVLGAGETSSPTHLLAHELAHVVQQSGDSDTSPEPTLSRAPKPGHCGGVWSCAYGTACETPDVAAGSGASTNWQLELNIDTDVESSDDIMSGDDVGHTYLVFTESNGAKYSYGFYPNPLQKPDVIHTSVPGCVVHPDTAHASCVDYSKKYTLTQAQHTAALQFAQLLCKGTPPYDLFKWNCTTAAVEIAKRAGQTPPPAKGSVGHGATTADNPNTLKEGYLDQDVPTRHLTSDSDIRTWVAAHTTADFQKIATAEKARLLNRLLEGWISDEDIAAFESICKGIVNDAERTALQTATKSHVDDMSSSVQQSRVHAALYPGIVAPPAAGVTAPTPPPPTR</sequence>
<dbReference type="AlphaFoldDB" id="A0A9J7BIW7"/>
<feature type="region of interest" description="Disordered" evidence="1">
    <location>
        <begin position="1"/>
        <end position="85"/>
    </location>
</feature>
<evidence type="ECO:0000313" key="4">
    <source>
        <dbReference type="Proteomes" id="UP001059380"/>
    </source>
</evidence>
<dbReference type="Pfam" id="PF13699">
    <property type="entry name" value="eCIS_core"/>
    <property type="match status" value="1"/>
</dbReference>
<name>A0A9J7BIW7_9BACT</name>
<gene>
    <name evidence="3" type="ORF">MOP44_14205</name>
</gene>
<protein>
    <submittedName>
        <fullName evidence="3">DUF4157 domain-containing protein</fullName>
    </submittedName>
</protein>
<evidence type="ECO:0000313" key="3">
    <source>
        <dbReference type="EMBL" id="UWZ81738.1"/>
    </source>
</evidence>
<evidence type="ECO:0000259" key="2">
    <source>
        <dbReference type="Pfam" id="PF13699"/>
    </source>
</evidence>
<dbReference type="RefSeq" id="WP_260790609.1">
    <property type="nucleotide sequence ID" value="NZ_CP093313.1"/>
</dbReference>
<proteinExistence type="predicted"/>
<feature type="region of interest" description="Disordered" evidence="1">
    <location>
        <begin position="609"/>
        <end position="633"/>
    </location>
</feature>
<evidence type="ECO:0000256" key="1">
    <source>
        <dbReference type="SAM" id="MobiDB-lite"/>
    </source>
</evidence>
<feature type="region of interest" description="Disordered" evidence="1">
    <location>
        <begin position="108"/>
        <end position="164"/>
    </location>
</feature>
<feature type="compositionally biased region" description="Pro residues" evidence="1">
    <location>
        <begin position="63"/>
        <end position="78"/>
    </location>
</feature>
<reference evidence="3" key="1">
    <citation type="submission" date="2021-04" db="EMBL/GenBank/DDBJ databases">
        <title>Phylogenetic analysis of Acidobacteriaceae.</title>
        <authorList>
            <person name="Qiu L."/>
            <person name="Zhang Q."/>
        </authorList>
    </citation>
    <scope>NUCLEOTIDE SEQUENCE</scope>
    <source>
        <strain evidence="3">DSM 25168</strain>
    </source>
</reference>